<dbReference type="Gene3D" id="2.60.120.260">
    <property type="entry name" value="Galactose-binding domain-like"/>
    <property type="match status" value="1"/>
</dbReference>
<dbReference type="AlphaFoldDB" id="A0A4R3YIV5"/>
<protein>
    <submittedName>
        <fullName evidence="2">Uncharacterized protein</fullName>
    </submittedName>
</protein>
<keyword evidence="1" id="KW-0732">Signal</keyword>
<dbReference type="OrthoDB" id="99456at2"/>
<proteinExistence type="predicted"/>
<dbReference type="EMBL" id="SMCS01000012">
    <property type="protein sequence ID" value="TCV91268.1"/>
    <property type="molecule type" value="Genomic_DNA"/>
</dbReference>
<accession>A0A4R3YIV5</accession>
<feature type="chain" id="PRO_5020999856" evidence="1">
    <location>
        <begin position="30"/>
        <end position="217"/>
    </location>
</feature>
<sequence length="217" mass="23365">MKITWMSARTTRLAAVAALSLAASNAVIAQVGLNENVPPCPFEGIDSPGYPARCVLTRNGDFETGAFAPWMAQAGPGNLDAPFAGSYEGSKVVTLNARGDRISQVVILPAGTSHPGGHLSTYFQRLSARASGPETARLRMTATLMVQGEEATRVPLINIESDIGNSGWQVMQERVPGKGIPYEPLIILVEIERIDNAVSTRLLIDDVRLDQERQPIR</sequence>
<organism evidence="2 3">
    <name type="scientific">Luteibacter rhizovicinus</name>
    <dbReference type="NCBI Taxonomy" id="242606"/>
    <lineage>
        <taxon>Bacteria</taxon>
        <taxon>Pseudomonadati</taxon>
        <taxon>Pseudomonadota</taxon>
        <taxon>Gammaproteobacteria</taxon>
        <taxon>Lysobacterales</taxon>
        <taxon>Rhodanobacteraceae</taxon>
        <taxon>Luteibacter</taxon>
    </lineage>
</organism>
<feature type="signal peptide" evidence="1">
    <location>
        <begin position="1"/>
        <end position="29"/>
    </location>
</feature>
<dbReference type="RefSeq" id="WP_132147391.1">
    <property type="nucleotide sequence ID" value="NZ_SMCS01000012.1"/>
</dbReference>
<name>A0A4R3YIV5_9GAMM</name>
<evidence type="ECO:0000313" key="2">
    <source>
        <dbReference type="EMBL" id="TCV91268.1"/>
    </source>
</evidence>
<comment type="caution">
    <text evidence="2">The sequence shown here is derived from an EMBL/GenBank/DDBJ whole genome shotgun (WGS) entry which is preliminary data.</text>
</comment>
<dbReference type="Proteomes" id="UP000295645">
    <property type="component" value="Unassembled WGS sequence"/>
</dbReference>
<evidence type="ECO:0000313" key="3">
    <source>
        <dbReference type="Proteomes" id="UP000295645"/>
    </source>
</evidence>
<keyword evidence="3" id="KW-1185">Reference proteome</keyword>
<evidence type="ECO:0000256" key="1">
    <source>
        <dbReference type="SAM" id="SignalP"/>
    </source>
</evidence>
<gene>
    <name evidence="2" type="ORF">EC912_11214</name>
</gene>
<reference evidence="2 3" key="1">
    <citation type="submission" date="2019-03" db="EMBL/GenBank/DDBJ databases">
        <title>Above-ground endophytic microbial communities from plants in different locations in the United States.</title>
        <authorList>
            <person name="Frank C."/>
        </authorList>
    </citation>
    <scope>NUCLEOTIDE SEQUENCE [LARGE SCALE GENOMIC DNA]</scope>
    <source>
        <strain evidence="2 3">LP_13_YM</strain>
    </source>
</reference>